<reference evidence="1 2" key="1">
    <citation type="submission" date="2020-03" db="EMBL/GenBank/DDBJ databases">
        <title>Draft Genome Sequence of 2-Methylisoborneol Producing Pseudanabaena yagii Strain GIHE-NHR1 Isolated from North Han River in South Korea.</title>
        <authorList>
            <person name="Jeong J."/>
        </authorList>
    </citation>
    <scope>NUCLEOTIDE SEQUENCE [LARGE SCALE GENOMIC DNA]</scope>
    <source>
        <strain evidence="1 2">GIHE-NHR1</strain>
    </source>
</reference>
<name>A0ABX1LX68_9CYAN</name>
<gene>
    <name evidence="1" type="ORF">HC246_16505</name>
</gene>
<dbReference type="EMBL" id="JAAVJL010000001">
    <property type="protein sequence ID" value="NMF59576.1"/>
    <property type="molecule type" value="Genomic_DNA"/>
</dbReference>
<dbReference type="Proteomes" id="UP000738376">
    <property type="component" value="Unassembled WGS sequence"/>
</dbReference>
<organism evidence="1 2">
    <name type="scientific">Pseudanabaena yagii GIHE-NHR1</name>
    <dbReference type="NCBI Taxonomy" id="2722753"/>
    <lineage>
        <taxon>Bacteria</taxon>
        <taxon>Bacillati</taxon>
        <taxon>Cyanobacteriota</taxon>
        <taxon>Cyanophyceae</taxon>
        <taxon>Pseudanabaenales</taxon>
        <taxon>Pseudanabaenaceae</taxon>
        <taxon>Pseudanabaena</taxon>
        <taxon>Pseudanabaena yagii</taxon>
    </lineage>
</organism>
<keyword evidence="2" id="KW-1185">Reference proteome</keyword>
<protein>
    <submittedName>
        <fullName evidence="1">Uncharacterized protein</fullName>
    </submittedName>
</protein>
<evidence type="ECO:0000313" key="1">
    <source>
        <dbReference type="EMBL" id="NMF59576.1"/>
    </source>
</evidence>
<dbReference type="RefSeq" id="WP_169364336.1">
    <property type="nucleotide sequence ID" value="NZ_JAAVJL010000001.1"/>
</dbReference>
<comment type="caution">
    <text evidence="1">The sequence shown here is derived from an EMBL/GenBank/DDBJ whole genome shotgun (WGS) entry which is preliminary data.</text>
</comment>
<sequence length="238" mass="27647">MEDFNLLEEVIDSLEQDSNVLRIKRLILFTCNDTWSNDVNEVKALQMYQLVRGLMLRFPDINVLKQKLNSHVKQLSKQSDYLLAADNIIDAIGFLYTLRDEGKLPHKFLNAEEVAENTSEPVNDNSGFDSQSTIPHRHNLKYLTNLFDLRADISRNISPLHAKILLFSSLHYRFSPQERDWSALYTYDLDDLMQLVFQTYETFDALEQQLTQVSQTLDQPEDAKRASAVILQALRPFY</sequence>
<proteinExistence type="predicted"/>
<accession>A0ABX1LX68</accession>
<evidence type="ECO:0000313" key="2">
    <source>
        <dbReference type="Proteomes" id="UP000738376"/>
    </source>
</evidence>